<dbReference type="EMBL" id="JAAQHG020000011">
    <property type="protein sequence ID" value="KAL1587203.1"/>
    <property type="molecule type" value="Genomic_DNA"/>
</dbReference>
<comment type="similarity">
    <text evidence="1">Belongs to the NAD(P)-dependent epimerase/dehydratase family.</text>
</comment>
<comment type="caution">
    <text evidence="5">The sequence shown here is derived from an EMBL/GenBank/DDBJ whole genome shotgun (WGS) entry which is preliminary data.</text>
</comment>
<evidence type="ECO:0000313" key="5">
    <source>
        <dbReference type="EMBL" id="KAL1587203.1"/>
    </source>
</evidence>
<keyword evidence="6" id="KW-1185">Reference proteome</keyword>
<dbReference type="PANTHER" id="PTHR43103">
    <property type="entry name" value="NUCLEOSIDE-DIPHOSPHATE-SUGAR EPIMERASE"/>
    <property type="match status" value="1"/>
</dbReference>
<dbReference type="Gene3D" id="3.40.50.720">
    <property type="entry name" value="NAD(P)-binding Rossmann-like Domain"/>
    <property type="match status" value="1"/>
</dbReference>
<feature type="domain" description="NAD-dependent epimerase/dehydratase" evidence="4">
    <location>
        <begin position="3"/>
        <end position="227"/>
    </location>
</feature>
<organism evidence="5 6">
    <name type="scientific">Cladosporium halotolerans</name>
    <dbReference type="NCBI Taxonomy" id="1052096"/>
    <lineage>
        <taxon>Eukaryota</taxon>
        <taxon>Fungi</taxon>
        <taxon>Dikarya</taxon>
        <taxon>Ascomycota</taxon>
        <taxon>Pezizomycotina</taxon>
        <taxon>Dothideomycetes</taxon>
        <taxon>Dothideomycetidae</taxon>
        <taxon>Cladosporiales</taxon>
        <taxon>Cladosporiaceae</taxon>
        <taxon>Cladosporium</taxon>
    </lineage>
</organism>
<dbReference type="SUPFAM" id="SSF51735">
    <property type="entry name" value="NAD(P)-binding Rossmann-fold domains"/>
    <property type="match status" value="1"/>
</dbReference>
<dbReference type="GeneID" id="96005703"/>
<keyword evidence="3" id="KW-0520">NAD</keyword>
<dbReference type="Proteomes" id="UP000803884">
    <property type="component" value="Unassembled WGS sequence"/>
</dbReference>
<dbReference type="GO" id="GO:0016491">
    <property type="term" value="F:oxidoreductase activity"/>
    <property type="evidence" value="ECO:0007669"/>
    <property type="project" value="UniProtKB-KW"/>
</dbReference>
<gene>
    <name evidence="5" type="ORF">WHR41_04259</name>
</gene>
<evidence type="ECO:0000256" key="2">
    <source>
        <dbReference type="ARBA" id="ARBA00023002"/>
    </source>
</evidence>
<evidence type="ECO:0000256" key="1">
    <source>
        <dbReference type="ARBA" id="ARBA00007637"/>
    </source>
</evidence>
<evidence type="ECO:0000259" key="4">
    <source>
        <dbReference type="Pfam" id="PF01370"/>
    </source>
</evidence>
<proteinExistence type="inferred from homology"/>
<dbReference type="RefSeq" id="XP_069230308.1">
    <property type="nucleotide sequence ID" value="XM_069372865.1"/>
</dbReference>
<name>A0AB34KR45_9PEZI</name>
<dbReference type="InterPro" id="IPR001509">
    <property type="entry name" value="Epimerase_deHydtase"/>
</dbReference>
<dbReference type="AlphaFoldDB" id="A0AB34KR45"/>
<evidence type="ECO:0000313" key="6">
    <source>
        <dbReference type="Proteomes" id="UP000803884"/>
    </source>
</evidence>
<sequence>MKIAITGAKGIVGSAVVKHCADQGHETVQIDISEIEDKTTPKSVTKVADTAGDYEGFLNALKGCDAMIHLAAIPNPVNKSDAVVHSNNVNSAFNGFHAAGELGIKRVCYASSVNAIGLAYANQPLHFEYFPIDEETIPAPTDAYALAKSEAELQAKSFVKWFPGMKIACMRFHEVATREDVNKHHASDWDGAGVKQLWGWVRPEATARACLLALEKSDNYEGMEIFNVHAPTTAQEMSSEELAKKHYPNVPIKGDLSGNKGFWTTEKAQRVLGWQHHEKE</sequence>
<dbReference type="InterPro" id="IPR036291">
    <property type="entry name" value="NAD(P)-bd_dom_sf"/>
</dbReference>
<dbReference type="PANTHER" id="PTHR43103:SF5">
    <property type="entry name" value="4-EPIMERASE, PUTATIVE (AFU_ORTHOLOGUE AFUA_7G00360)-RELATED"/>
    <property type="match status" value="1"/>
</dbReference>
<reference evidence="5 6" key="1">
    <citation type="journal article" date="2020" name="Microbiol. Resour. Announc.">
        <title>Draft Genome Sequence of a Cladosporium Species Isolated from the Mesophotic Ascidian Didemnum maculosum.</title>
        <authorList>
            <person name="Gioti A."/>
            <person name="Siaperas R."/>
            <person name="Nikolaivits E."/>
            <person name="Le Goff G."/>
            <person name="Ouazzani J."/>
            <person name="Kotoulas G."/>
            <person name="Topakas E."/>
        </authorList>
    </citation>
    <scope>NUCLEOTIDE SEQUENCE [LARGE SCALE GENOMIC DNA]</scope>
    <source>
        <strain evidence="5 6">TM138-S3</strain>
    </source>
</reference>
<keyword evidence="2" id="KW-0560">Oxidoreductase</keyword>
<evidence type="ECO:0000256" key="3">
    <source>
        <dbReference type="ARBA" id="ARBA00023027"/>
    </source>
</evidence>
<dbReference type="Pfam" id="PF01370">
    <property type="entry name" value="Epimerase"/>
    <property type="match status" value="1"/>
</dbReference>
<protein>
    <recommendedName>
        <fullName evidence="4">NAD-dependent epimerase/dehydratase domain-containing protein</fullName>
    </recommendedName>
</protein>
<accession>A0AB34KR45</accession>